<proteinExistence type="predicted"/>
<evidence type="ECO:0000313" key="1">
    <source>
        <dbReference type="EMBL" id="KRZ59821.1"/>
    </source>
</evidence>
<organism evidence="1 2">
    <name type="scientific">Trichinella nativa</name>
    <dbReference type="NCBI Taxonomy" id="6335"/>
    <lineage>
        <taxon>Eukaryota</taxon>
        <taxon>Metazoa</taxon>
        <taxon>Ecdysozoa</taxon>
        <taxon>Nematoda</taxon>
        <taxon>Enoplea</taxon>
        <taxon>Dorylaimia</taxon>
        <taxon>Trichinellida</taxon>
        <taxon>Trichinellidae</taxon>
        <taxon>Trichinella</taxon>
    </lineage>
</organism>
<dbReference type="EMBL" id="JYDW01000036">
    <property type="protein sequence ID" value="KRZ59821.1"/>
    <property type="molecule type" value="Genomic_DNA"/>
</dbReference>
<reference evidence="1 2" key="1">
    <citation type="submission" date="2015-05" db="EMBL/GenBank/DDBJ databases">
        <title>Evolution of Trichinella species and genotypes.</title>
        <authorList>
            <person name="Korhonen P.K."/>
            <person name="Edoardo P."/>
            <person name="Giuseppe L.R."/>
            <person name="Gasser R.B."/>
        </authorList>
    </citation>
    <scope>NUCLEOTIDE SEQUENCE [LARGE SCALE GENOMIC DNA]</scope>
    <source>
        <strain evidence="1">ISS10</strain>
    </source>
</reference>
<dbReference type="Proteomes" id="UP000054721">
    <property type="component" value="Unassembled WGS sequence"/>
</dbReference>
<dbReference type="AlphaFoldDB" id="A0A0V1LJY8"/>
<protein>
    <submittedName>
        <fullName evidence="1">Uncharacterized protein</fullName>
    </submittedName>
</protein>
<gene>
    <name evidence="1" type="ORF">T02_6043</name>
</gene>
<name>A0A0V1LJY8_9BILA</name>
<comment type="caution">
    <text evidence="1">The sequence shown here is derived from an EMBL/GenBank/DDBJ whole genome shotgun (WGS) entry which is preliminary data.</text>
</comment>
<keyword evidence="2" id="KW-1185">Reference proteome</keyword>
<sequence>MHSVHQQRIMLTDCVLFKCAVIINLDKVRGKSVAEKNLVTFITHCRGKKQFCMIPSQYTIKYFVVRTTTVNKHRIMKKNRE</sequence>
<evidence type="ECO:0000313" key="2">
    <source>
        <dbReference type="Proteomes" id="UP000054721"/>
    </source>
</evidence>
<dbReference type="OrthoDB" id="1378at2759"/>
<accession>A0A0V1LJY8</accession>